<reference evidence="2" key="1">
    <citation type="submission" date="2019-08" db="EMBL/GenBank/DDBJ databases">
        <title>Limnoglobus roseus gen. nov., sp. nov., a novel freshwater planctomycete with a giant genome from the family Gemmataceae.</title>
        <authorList>
            <person name="Kulichevskaya I.S."/>
            <person name="Naumoff D.G."/>
            <person name="Miroshnikov K."/>
            <person name="Ivanova A."/>
            <person name="Philippov D.A."/>
            <person name="Hakobyan A."/>
            <person name="Rijpstra I.C."/>
            <person name="Sinninghe Damste J.S."/>
            <person name="Liesack W."/>
            <person name="Dedysh S.N."/>
        </authorList>
    </citation>
    <scope>NUCLEOTIDE SEQUENCE [LARGE SCALE GENOMIC DNA]</scope>
    <source>
        <strain evidence="2">PX52</strain>
    </source>
</reference>
<dbReference type="Proteomes" id="UP000324974">
    <property type="component" value="Chromosome"/>
</dbReference>
<evidence type="ECO:0000313" key="1">
    <source>
        <dbReference type="EMBL" id="QEL17854.1"/>
    </source>
</evidence>
<gene>
    <name evidence="1" type="ORF">PX52LOC_04865</name>
</gene>
<proteinExistence type="predicted"/>
<evidence type="ECO:0000313" key="2">
    <source>
        <dbReference type="Proteomes" id="UP000324974"/>
    </source>
</evidence>
<name>A0A5C1AKZ7_9BACT</name>
<dbReference type="RefSeq" id="WP_149112412.1">
    <property type="nucleotide sequence ID" value="NZ_CP042425.1"/>
</dbReference>
<dbReference type="AlphaFoldDB" id="A0A5C1AKZ7"/>
<dbReference type="EMBL" id="CP042425">
    <property type="protein sequence ID" value="QEL17854.1"/>
    <property type="molecule type" value="Genomic_DNA"/>
</dbReference>
<protein>
    <submittedName>
        <fullName evidence="1">Uncharacterized protein</fullName>
    </submittedName>
</protein>
<organism evidence="1 2">
    <name type="scientific">Limnoglobus roseus</name>
    <dbReference type="NCBI Taxonomy" id="2598579"/>
    <lineage>
        <taxon>Bacteria</taxon>
        <taxon>Pseudomonadati</taxon>
        <taxon>Planctomycetota</taxon>
        <taxon>Planctomycetia</taxon>
        <taxon>Gemmatales</taxon>
        <taxon>Gemmataceae</taxon>
        <taxon>Limnoglobus</taxon>
    </lineage>
</organism>
<dbReference type="KEGG" id="lrs:PX52LOC_04865"/>
<accession>A0A5C1AKZ7</accession>
<sequence>MDDLTETVRRERLVEINAQPGSREALEAAHGTVWTTHELRTEFEVIGFMAPVCVVRRRSDGRKGSVFFQHHPRFFFNFVPDGR</sequence>
<keyword evidence="2" id="KW-1185">Reference proteome</keyword>
<dbReference type="OrthoDB" id="286132at2"/>